<keyword evidence="10" id="KW-0249">Electron transport</keyword>
<sequence>AFISDTPATYQQATRQNEQVGPLLQSLCTETDFFKYYKVNLFSRECKYFTEDGAFCGNRACAVDTIEEEDVPEIWRASVLGGLSGPSATAASELPLKTRTPSVQSDAKAGTGETCVQDQNVKADRGFCIPEDADSSCVYVSLADNEERYTGYHGKHAHAVWGAIYRENCFDNHVSEPFHAPSDAEAEQGVDASSHRSASGSEQEFSNLLQDPVLSEHGIQDTCIEKRIFYRIISGMHASISAHICASYLDQLSGAWKPNVTCFQDRLAPYPDRISNIYFNYVLLSRAVAKIGDALAGYTFCSGDVEFDQQTSSKVQEIVKSAAQVPYDESQLFEDRLLKEDFRNRFRNISALMDCVGCDKCRLWGKVQVAGYGTALKILFDEAETLDELDLRQGELVALFNTYGRLSHSLTSLDQ</sequence>
<dbReference type="AlphaFoldDB" id="A0A1Y2FUS1"/>
<dbReference type="EMBL" id="MCFI01000001">
    <property type="protein sequence ID" value="ORY87709.1"/>
    <property type="molecule type" value="Genomic_DNA"/>
</dbReference>
<evidence type="ECO:0000256" key="5">
    <source>
        <dbReference type="ARBA" id="ARBA00022448"/>
    </source>
</evidence>
<evidence type="ECO:0000256" key="7">
    <source>
        <dbReference type="ARBA" id="ARBA00022729"/>
    </source>
</evidence>
<feature type="disulfide bond" description="Redox-active" evidence="18">
    <location>
        <begin position="56"/>
        <end position="61"/>
    </location>
</feature>
<dbReference type="GO" id="GO:0005789">
    <property type="term" value="C:endoplasmic reticulum membrane"/>
    <property type="evidence" value="ECO:0007669"/>
    <property type="project" value="UniProtKB-SubCell"/>
</dbReference>
<dbReference type="InterPro" id="IPR007266">
    <property type="entry name" value="Ero1"/>
</dbReference>
<evidence type="ECO:0000313" key="20">
    <source>
        <dbReference type="EMBL" id="ORY87709.1"/>
    </source>
</evidence>
<feature type="binding site" evidence="17">
    <location>
        <position position="234"/>
    </location>
    <ligand>
        <name>FAD</name>
        <dbReference type="ChEBI" id="CHEBI:57692"/>
    </ligand>
</feature>
<feature type="non-terminal residue" evidence="20">
    <location>
        <position position="1"/>
    </location>
</feature>
<comment type="cofactor">
    <cofactor evidence="1 17">
        <name>FAD</name>
        <dbReference type="ChEBI" id="CHEBI:57692"/>
    </cofactor>
</comment>
<feature type="binding site" evidence="17">
    <location>
        <position position="148"/>
    </location>
    <ligand>
        <name>FAD</name>
        <dbReference type="ChEBI" id="CHEBI:57692"/>
    </ligand>
</feature>
<keyword evidence="13 18" id="KW-1015">Disulfide bond</keyword>
<dbReference type="InterPro" id="IPR037192">
    <property type="entry name" value="ERO1-like_sf"/>
</dbReference>
<keyword evidence="21" id="KW-1185">Reference proteome</keyword>
<dbReference type="GeneID" id="63783798"/>
<accession>A0A1Y2FUS1</accession>
<feature type="binding site" evidence="17">
    <location>
        <position position="237"/>
    </location>
    <ligand>
        <name>FAD</name>
        <dbReference type="ChEBI" id="CHEBI:57692"/>
    </ligand>
</feature>
<organism evidence="20 21">
    <name type="scientific">Protomyces lactucae-debilis</name>
    <dbReference type="NCBI Taxonomy" id="2754530"/>
    <lineage>
        <taxon>Eukaryota</taxon>
        <taxon>Fungi</taxon>
        <taxon>Dikarya</taxon>
        <taxon>Ascomycota</taxon>
        <taxon>Taphrinomycotina</taxon>
        <taxon>Taphrinomycetes</taxon>
        <taxon>Taphrinales</taxon>
        <taxon>Protomycetaceae</taxon>
        <taxon>Protomyces</taxon>
    </lineage>
</organism>
<keyword evidence="15" id="KW-0676">Redox-active center</keyword>
<comment type="subcellular location">
    <subcellularLocation>
        <location evidence="2">Endoplasmic reticulum membrane</location>
        <topology evidence="2">Peripheral membrane protein</topology>
        <orientation evidence="2">Lumenal side</orientation>
    </subcellularLocation>
</comment>
<dbReference type="Pfam" id="PF04137">
    <property type="entry name" value="ERO1"/>
    <property type="match status" value="1"/>
</dbReference>
<dbReference type="OMA" id="CYKDRLH"/>
<feature type="binding site" evidence="17">
    <location>
        <position position="161"/>
    </location>
    <ligand>
        <name>FAD</name>
        <dbReference type="ChEBI" id="CHEBI:57692"/>
    </ligand>
</feature>
<feature type="binding site" evidence="17">
    <location>
        <position position="266"/>
    </location>
    <ligand>
        <name>FAD</name>
        <dbReference type="ChEBI" id="CHEBI:57692"/>
    </ligand>
</feature>
<dbReference type="PIRSF" id="PIRSF017205">
    <property type="entry name" value="ERO1"/>
    <property type="match status" value="1"/>
</dbReference>
<evidence type="ECO:0000256" key="15">
    <source>
        <dbReference type="ARBA" id="ARBA00023284"/>
    </source>
</evidence>
<dbReference type="Proteomes" id="UP000193685">
    <property type="component" value="Unassembled WGS sequence"/>
</dbReference>
<evidence type="ECO:0000256" key="3">
    <source>
        <dbReference type="ARBA" id="ARBA00008277"/>
    </source>
</evidence>
<dbReference type="GO" id="GO:0016972">
    <property type="term" value="F:thiol oxidase activity"/>
    <property type="evidence" value="ECO:0007669"/>
    <property type="project" value="InterPro"/>
</dbReference>
<reference evidence="20 21" key="1">
    <citation type="submission" date="2016-07" db="EMBL/GenBank/DDBJ databases">
        <title>Pervasive Adenine N6-methylation of Active Genes in Fungi.</title>
        <authorList>
            <consortium name="DOE Joint Genome Institute"/>
            <person name="Mondo S.J."/>
            <person name="Dannebaum R.O."/>
            <person name="Kuo R.C."/>
            <person name="Labutti K."/>
            <person name="Haridas S."/>
            <person name="Kuo A."/>
            <person name="Salamov A."/>
            <person name="Ahrendt S.R."/>
            <person name="Lipzen A."/>
            <person name="Sullivan W."/>
            <person name="Andreopoulos W.B."/>
            <person name="Clum A."/>
            <person name="Lindquist E."/>
            <person name="Daum C."/>
            <person name="Ramamoorthy G.K."/>
            <person name="Gryganskyi A."/>
            <person name="Culley D."/>
            <person name="Magnuson J.K."/>
            <person name="James T.Y."/>
            <person name="O'Malley M.A."/>
            <person name="Stajich J.E."/>
            <person name="Spatafora J.W."/>
            <person name="Visel A."/>
            <person name="Grigoriev I.V."/>
        </authorList>
    </citation>
    <scope>NUCLEOTIDE SEQUENCE [LARGE SCALE GENOMIC DNA]</scope>
    <source>
        <strain evidence="20 21">12-1054</strain>
    </source>
</reference>
<evidence type="ECO:0000256" key="8">
    <source>
        <dbReference type="ARBA" id="ARBA00022824"/>
    </source>
</evidence>
<keyword evidence="12" id="KW-0472">Membrane</keyword>
<evidence type="ECO:0000256" key="1">
    <source>
        <dbReference type="ARBA" id="ARBA00001974"/>
    </source>
</evidence>
<feature type="active site" description="Nucleophile" evidence="16">
    <location>
        <position position="358"/>
    </location>
</feature>
<feature type="active site" evidence="16">
    <location>
        <position position="361"/>
    </location>
</feature>
<keyword evidence="9 17" id="KW-0274">FAD</keyword>
<name>A0A1Y2FUS1_PROLT</name>
<keyword evidence="8" id="KW-0256">Endoplasmic reticulum</keyword>
<dbReference type="PANTHER" id="PTHR12613:SF0">
    <property type="entry name" value="ERO1-LIKE PROTEIN"/>
    <property type="match status" value="1"/>
</dbReference>
<keyword evidence="11" id="KW-0560">Oxidoreductase</keyword>
<dbReference type="OrthoDB" id="269384at2759"/>
<evidence type="ECO:0000256" key="2">
    <source>
        <dbReference type="ARBA" id="ARBA00004367"/>
    </source>
</evidence>
<evidence type="ECO:0000256" key="12">
    <source>
        <dbReference type="ARBA" id="ARBA00023136"/>
    </source>
</evidence>
<evidence type="ECO:0000256" key="19">
    <source>
        <dbReference type="SAM" id="MobiDB-lite"/>
    </source>
</evidence>
<evidence type="ECO:0000256" key="18">
    <source>
        <dbReference type="PIRSR" id="PIRSR017205-3"/>
    </source>
</evidence>
<feature type="binding site" evidence="17">
    <location>
        <position position="150"/>
    </location>
    <ligand>
        <name>FAD</name>
        <dbReference type="ChEBI" id="CHEBI:57692"/>
    </ligand>
</feature>
<gene>
    <name evidence="20" type="ORF">BCR37DRAFT_335735</name>
</gene>
<comment type="subunit">
    <text evidence="4">May function both as a monomer and a homodimer.</text>
</comment>
<evidence type="ECO:0000256" key="4">
    <source>
        <dbReference type="ARBA" id="ARBA00011802"/>
    </source>
</evidence>
<evidence type="ECO:0000256" key="16">
    <source>
        <dbReference type="PIRSR" id="PIRSR017205-1"/>
    </source>
</evidence>
<dbReference type="RefSeq" id="XP_040728204.1">
    <property type="nucleotide sequence ID" value="XM_040867199.1"/>
</dbReference>
<evidence type="ECO:0000256" key="17">
    <source>
        <dbReference type="PIRSR" id="PIRSR017205-2"/>
    </source>
</evidence>
<keyword evidence="7" id="KW-0732">Signal</keyword>
<keyword evidence="14" id="KW-0325">Glycoprotein</keyword>
<comment type="caution">
    <text evidence="20">The sequence shown here is derived from an EMBL/GenBank/DDBJ whole genome shotgun (WGS) entry which is preliminary data.</text>
</comment>
<dbReference type="GO" id="GO:0034975">
    <property type="term" value="P:protein folding in endoplasmic reticulum"/>
    <property type="evidence" value="ECO:0007669"/>
    <property type="project" value="InterPro"/>
</dbReference>
<evidence type="ECO:0000256" key="9">
    <source>
        <dbReference type="ARBA" id="ARBA00022827"/>
    </source>
</evidence>
<dbReference type="GO" id="GO:0015035">
    <property type="term" value="F:protein-disulfide reductase activity"/>
    <property type="evidence" value="ECO:0007669"/>
    <property type="project" value="InterPro"/>
</dbReference>
<feature type="non-terminal residue" evidence="20">
    <location>
        <position position="415"/>
    </location>
</feature>
<dbReference type="STRING" id="56484.A0A1Y2FUS1"/>
<evidence type="ECO:0000256" key="14">
    <source>
        <dbReference type="ARBA" id="ARBA00023180"/>
    </source>
</evidence>
<feature type="region of interest" description="Disordered" evidence="19">
    <location>
        <begin position="176"/>
        <end position="197"/>
    </location>
</feature>
<dbReference type="PANTHER" id="PTHR12613">
    <property type="entry name" value="ERO1-RELATED"/>
    <property type="match status" value="1"/>
</dbReference>
<protein>
    <submittedName>
        <fullName evidence="20">Endoplasmic reticulum oxidoreductin 1</fullName>
    </submittedName>
</protein>
<keyword evidence="5" id="KW-0813">Transport</keyword>
<evidence type="ECO:0000256" key="13">
    <source>
        <dbReference type="ARBA" id="ARBA00023157"/>
    </source>
</evidence>
<dbReference type="GO" id="GO:0071949">
    <property type="term" value="F:FAD binding"/>
    <property type="evidence" value="ECO:0007669"/>
    <property type="project" value="InterPro"/>
</dbReference>
<evidence type="ECO:0000256" key="10">
    <source>
        <dbReference type="ARBA" id="ARBA00022982"/>
    </source>
</evidence>
<feature type="disulfide bond" description="Redox-active" evidence="18">
    <location>
        <begin position="358"/>
        <end position="361"/>
    </location>
</feature>
<proteinExistence type="inferred from homology"/>
<keyword evidence="6" id="KW-0285">Flavoprotein</keyword>
<evidence type="ECO:0000313" key="21">
    <source>
        <dbReference type="Proteomes" id="UP000193685"/>
    </source>
</evidence>
<evidence type="ECO:0000256" key="6">
    <source>
        <dbReference type="ARBA" id="ARBA00022630"/>
    </source>
</evidence>
<dbReference type="SUPFAM" id="SSF110019">
    <property type="entry name" value="ERO1-like"/>
    <property type="match status" value="1"/>
</dbReference>
<evidence type="ECO:0000256" key="11">
    <source>
        <dbReference type="ARBA" id="ARBA00023002"/>
    </source>
</evidence>
<comment type="similarity">
    <text evidence="3">Belongs to the EROs family.</text>
</comment>